<gene>
    <name evidence="3" type="ORF">GCM10007384_21140</name>
</gene>
<sequence>MSLKGVGAKIFAKRIRKKIDKWASNPIKTQEKVFKSLIGQSKHTVFGKDHNFQNIKTYSDFAKNVPIRDYEKLKGYVNRVVEGEKDILWPGKPLYFAKTSGTTSGAKYIPLTKDSMPTHIKAARNAILCYIEETGKTNFVDGKMIFLQGSPEMEEKNGIMLGRLSGIVAHYVPKYLQKNRMPTWETNCIEDWEQKVDAIVEETVDQNMAVISGIPPWVQMYFEKLQQKTNKTIGELFKGFELFIYGGVNFEPYKKTFEKLIGKKVAGIELYPASEGFFAFQDSQNEKGMLLQLDSGMFYEFVKADKFFEKNPKRLTIGEVEKGVNYVMLISTNAGLWAYNVGDTVQFTSVSPYRVIVSGRIKHFISAFGEHVIGKEVDEAIRIGAEKTGVIINDFTVAPQVNPKDGKLPYHEWFIEFREAPKDIKTLTLEIENSLRKQNSYYNDLIEGKILRALKITIVPKDGFKSYMKSIGKLGGQNKLPRLSNDRKIADALTTIIDK</sequence>
<dbReference type="Proteomes" id="UP000601108">
    <property type="component" value="Unassembled WGS sequence"/>
</dbReference>
<feature type="domain" description="GH3 C-terminal" evidence="2">
    <location>
        <begin position="376"/>
        <end position="488"/>
    </location>
</feature>
<comment type="caution">
    <text evidence="3">The sequence shown here is derived from an EMBL/GenBank/DDBJ whole genome shotgun (WGS) entry which is preliminary data.</text>
</comment>
<evidence type="ECO:0000259" key="2">
    <source>
        <dbReference type="Pfam" id="PF23572"/>
    </source>
</evidence>
<dbReference type="GO" id="GO:0016881">
    <property type="term" value="F:acid-amino acid ligase activity"/>
    <property type="evidence" value="ECO:0007669"/>
    <property type="project" value="TreeGrafter"/>
</dbReference>
<feature type="domain" description="GH3 middle" evidence="1">
    <location>
        <begin position="293"/>
        <end position="351"/>
    </location>
</feature>
<dbReference type="EMBL" id="BMWS01000013">
    <property type="protein sequence ID" value="GGX19595.1"/>
    <property type="molecule type" value="Genomic_DNA"/>
</dbReference>
<evidence type="ECO:0000259" key="1">
    <source>
        <dbReference type="Pfam" id="PF23571"/>
    </source>
</evidence>
<evidence type="ECO:0000313" key="4">
    <source>
        <dbReference type="Proteomes" id="UP000601108"/>
    </source>
</evidence>
<dbReference type="Pfam" id="PF03321">
    <property type="entry name" value="GH3"/>
    <property type="match status" value="1"/>
</dbReference>
<dbReference type="InterPro" id="IPR004993">
    <property type="entry name" value="GH3"/>
</dbReference>
<organism evidence="3 4">
    <name type="scientific">Aquimarina muelleri</name>
    <dbReference type="NCBI Taxonomy" id="279356"/>
    <lineage>
        <taxon>Bacteria</taxon>
        <taxon>Pseudomonadati</taxon>
        <taxon>Bacteroidota</taxon>
        <taxon>Flavobacteriia</taxon>
        <taxon>Flavobacteriales</taxon>
        <taxon>Flavobacteriaceae</taxon>
        <taxon>Aquimarina</taxon>
    </lineage>
</organism>
<evidence type="ECO:0008006" key="5">
    <source>
        <dbReference type="Google" id="ProtNLM"/>
    </source>
</evidence>
<keyword evidence="4" id="KW-1185">Reference proteome</keyword>
<accession>A0A918N4D1</accession>
<dbReference type="InterPro" id="IPR055377">
    <property type="entry name" value="GH3_M"/>
</dbReference>
<name>A0A918N4D1_9FLAO</name>
<reference evidence="3 4" key="1">
    <citation type="journal article" date="2014" name="Int. J. Syst. Evol. Microbiol.">
        <title>Complete genome sequence of Corynebacterium casei LMG S-19264T (=DSM 44701T), isolated from a smear-ripened cheese.</title>
        <authorList>
            <consortium name="US DOE Joint Genome Institute (JGI-PGF)"/>
            <person name="Walter F."/>
            <person name="Albersmeier A."/>
            <person name="Kalinowski J."/>
            <person name="Ruckert C."/>
        </authorList>
    </citation>
    <scope>NUCLEOTIDE SEQUENCE [LARGE SCALE GENOMIC DNA]</scope>
    <source>
        <strain evidence="3 4">KCTC 12285</strain>
    </source>
</reference>
<dbReference type="Pfam" id="PF23571">
    <property type="entry name" value="GH3_M"/>
    <property type="match status" value="1"/>
</dbReference>
<dbReference type="PANTHER" id="PTHR31901:SF9">
    <property type="entry name" value="GH3 DOMAIN-CONTAINING PROTEIN"/>
    <property type="match status" value="1"/>
</dbReference>
<dbReference type="GO" id="GO:0005737">
    <property type="term" value="C:cytoplasm"/>
    <property type="evidence" value="ECO:0007669"/>
    <property type="project" value="TreeGrafter"/>
</dbReference>
<proteinExistence type="predicted"/>
<dbReference type="PANTHER" id="PTHR31901">
    <property type="entry name" value="GH3 DOMAIN-CONTAINING PROTEIN"/>
    <property type="match status" value="1"/>
</dbReference>
<evidence type="ECO:0000313" key="3">
    <source>
        <dbReference type="EMBL" id="GGX19595.1"/>
    </source>
</evidence>
<dbReference type="Pfam" id="PF23572">
    <property type="entry name" value="GH3_C"/>
    <property type="match status" value="1"/>
</dbReference>
<dbReference type="InterPro" id="IPR055378">
    <property type="entry name" value="GH3_C"/>
</dbReference>
<dbReference type="RefSeq" id="WP_027414273.1">
    <property type="nucleotide sequence ID" value="NZ_BMWS01000013.1"/>
</dbReference>
<protein>
    <recommendedName>
        <fullName evidence="5">GH3 auxin-responsive promoter</fullName>
    </recommendedName>
</protein>
<dbReference type="AlphaFoldDB" id="A0A918N4D1"/>